<evidence type="ECO:0000256" key="2">
    <source>
        <dbReference type="SAM" id="Phobius"/>
    </source>
</evidence>
<feature type="compositionally biased region" description="Polar residues" evidence="1">
    <location>
        <begin position="14"/>
        <end position="29"/>
    </location>
</feature>
<dbReference type="EMBL" id="JBBWRZ010000010">
    <property type="protein sequence ID" value="KAK8227664.1"/>
    <property type="molecule type" value="Genomic_DNA"/>
</dbReference>
<evidence type="ECO:0000313" key="5">
    <source>
        <dbReference type="Proteomes" id="UP001492380"/>
    </source>
</evidence>
<dbReference type="Pfam" id="PF06985">
    <property type="entry name" value="HET"/>
    <property type="match status" value="1"/>
</dbReference>
<evidence type="ECO:0000313" key="4">
    <source>
        <dbReference type="EMBL" id="KAK8227664.1"/>
    </source>
</evidence>
<name>A0ABR1YFC9_9PEZI</name>
<feature type="transmembrane region" description="Helical" evidence="2">
    <location>
        <begin position="808"/>
        <end position="829"/>
    </location>
</feature>
<keyword evidence="2" id="KW-0812">Transmembrane</keyword>
<sequence>MGFTKNKRAEDPATQLSNSFDRLSVKSPNSSQGRRTQSSGSLDQLSLARSKRTQDVKTLPCQICDRMSVVLGVPPLWEDRSYLSYAEKEDIFHGRGCSYSHRARSDTLCSFCTHLRLGHLFECPQYFEEIIIWVPPEISLELGCAFCRYRSSFQNLKAYEDSFDDPRWLYHPKPNASSNDFIRLTRKPNEMRNGTADLGTIDFILDGKPQTTVSTRDVDISTKFVPRKAQDWTSIKLKIAQCHYTHGPCKEKSCESTYKDFRVIDIDTMQLVVADSSCHFAALSYVWGNVKDSKKLKASMSNISLLMKPGALVPDELPKTISDAIQVCKELEIRYLWVDRLCIIQDSQEDMDSQIHAMGSVFGSAHIVLVALVDNMDSGIPGISSTRKPRSLDVDGLTIAKTMWTTPWHLAFEKLSSIWQSRAWTYQEAALARRILYLGNGPAFLRCRVYASQDFVSLELFPKMYDFVQPQLSEHEALQEWFFHLTRYTKRKLSVPTDIYNAFIGISNCFYGPNSLHYGHPKNDFENSLAFAATKRTPSRLRLFPQGLPKNLQLPSWSWASTDGVVFSVPLNNNCRPLITWAANNDKDVERFECIANRRSRRISALEHAWTKGVINYDSLSGAIQRCDLARELERPEIIWDKILELLCVKEPERVSRNLSKELFDDIPLKENKSYFLKPGTLLGRGQIAFLRPSRSRRALLNLRDCELLLKSHDDLTIGYLNGGTPFFDSDLLPRLQYEAPIELVAILADQEVRELSFHLRFQMFGDQTFQQKEKLEQIWSDRSLDLTFCDRKQEPLPVVPIVHVMAIGWRGPIAIKIGIGWVLLTAWLKAKREIKTILLQ</sequence>
<gene>
    <name evidence="4" type="ORF">HDK90DRAFT_65362</name>
</gene>
<dbReference type="InterPro" id="IPR010730">
    <property type="entry name" value="HET"/>
</dbReference>
<reference evidence="4 5" key="1">
    <citation type="submission" date="2024-04" db="EMBL/GenBank/DDBJ databases">
        <title>Phyllosticta paracitricarpa is synonymous to the EU quarantine fungus P. citricarpa based on phylogenomic analyses.</title>
        <authorList>
            <consortium name="Lawrence Berkeley National Laboratory"/>
            <person name="Van Ingen-Buijs V.A."/>
            <person name="Van Westerhoven A.C."/>
            <person name="Haridas S."/>
            <person name="Skiadas P."/>
            <person name="Martin F."/>
            <person name="Groenewald J.Z."/>
            <person name="Crous P.W."/>
            <person name="Seidl M.F."/>
        </authorList>
    </citation>
    <scope>NUCLEOTIDE SEQUENCE [LARGE SCALE GENOMIC DNA]</scope>
    <source>
        <strain evidence="4 5">CBS 123374</strain>
    </source>
</reference>
<evidence type="ECO:0000256" key="1">
    <source>
        <dbReference type="SAM" id="MobiDB-lite"/>
    </source>
</evidence>
<keyword evidence="5" id="KW-1185">Reference proteome</keyword>
<feature type="region of interest" description="Disordered" evidence="1">
    <location>
        <begin position="1"/>
        <end position="49"/>
    </location>
</feature>
<keyword evidence="2" id="KW-0472">Membrane</keyword>
<dbReference type="PANTHER" id="PTHR33112">
    <property type="entry name" value="DOMAIN PROTEIN, PUTATIVE-RELATED"/>
    <property type="match status" value="1"/>
</dbReference>
<proteinExistence type="predicted"/>
<dbReference type="Proteomes" id="UP001492380">
    <property type="component" value="Unassembled WGS sequence"/>
</dbReference>
<keyword evidence="2" id="KW-1133">Transmembrane helix</keyword>
<comment type="caution">
    <text evidence="4">The sequence shown here is derived from an EMBL/GenBank/DDBJ whole genome shotgun (WGS) entry which is preliminary data.</text>
</comment>
<dbReference type="PANTHER" id="PTHR33112:SF12">
    <property type="entry name" value="HETEROKARYON INCOMPATIBILITY DOMAIN-CONTAINING PROTEIN"/>
    <property type="match status" value="1"/>
</dbReference>
<feature type="compositionally biased region" description="Low complexity" evidence="1">
    <location>
        <begin position="30"/>
        <end position="41"/>
    </location>
</feature>
<organism evidence="4 5">
    <name type="scientific">Phyllosticta capitalensis</name>
    <dbReference type="NCBI Taxonomy" id="121624"/>
    <lineage>
        <taxon>Eukaryota</taxon>
        <taxon>Fungi</taxon>
        <taxon>Dikarya</taxon>
        <taxon>Ascomycota</taxon>
        <taxon>Pezizomycotina</taxon>
        <taxon>Dothideomycetes</taxon>
        <taxon>Dothideomycetes incertae sedis</taxon>
        <taxon>Botryosphaeriales</taxon>
        <taxon>Phyllostictaceae</taxon>
        <taxon>Phyllosticta</taxon>
    </lineage>
</organism>
<evidence type="ECO:0000259" key="3">
    <source>
        <dbReference type="Pfam" id="PF06985"/>
    </source>
</evidence>
<accession>A0ABR1YFC9</accession>
<feature type="domain" description="Heterokaryon incompatibility" evidence="3">
    <location>
        <begin position="280"/>
        <end position="428"/>
    </location>
</feature>
<protein>
    <submittedName>
        <fullName evidence="4">Heterokaryon incompatibility protein-domain-containing protein</fullName>
    </submittedName>
</protein>